<evidence type="ECO:0000313" key="1">
    <source>
        <dbReference type="Proteomes" id="UP000887565"/>
    </source>
</evidence>
<protein>
    <submittedName>
        <fullName evidence="2">Uncharacterized protein</fullName>
    </submittedName>
</protein>
<name>A0A915I5B1_ROMCU</name>
<evidence type="ECO:0000313" key="2">
    <source>
        <dbReference type="WBParaSite" id="nRc.2.0.1.t09323-RA"/>
    </source>
</evidence>
<reference evidence="2" key="1">
    <citation type="submission" date="2022-11" db="UniProtKB">
        <authorList>
            <consortium name="WormBaseParasite"/>
        </authorList>
    </citation>
    <scope>IDENTIFICATION</scope>
</reference>
<dbReference type="AlphaFoldDB" id="A0A915I5B1"/>
<keyword evidence="1" id="KW-1185">Reference proteome</keyword>
<dbReference type="WBParaSite" id="nRc.2.0.1.t09323-RA">
    <property type="protein sequence ID" value="nRc.2.0.1.t09323-RA"/>
    <property type="gene ID" value="nRc.2.0.1.g09323"/>
</dbReference>
<accession>A0A915I5B1</accession>
<sequence>MPNAGVTQNQQQAGTYDFARPFKANYIILASEEDHLRDPSKVGDFDLLFEFEDEDDVEEDNIV</sequence>
<organism evidence="1 2">
    <name type="scientific">Romanomermis culicivorax</name>
    <name type="common">Nematode worm</name>
    <dbReference type="NCBI Taxonomy" id="13658"/>
    <lineage>
        <taxon>Eukaryota</taxon>
        <taxon>Metazoa</taxon>
        <taxon>Ecdysozoa</taxon>
        <taxon>Nematoda</taxon>
        <taxon>Enoplea</taxon>
        <taxon>Dorylaimia</taxon>
        <taxon>Mermithida</taxon>
        <taxon>Mermithoidea</taxon>
        <taxon>Mermithidae</taxon>
        <taxon>Romanomermis</taxon>
    </lineage>
</organism>
<dbReference type="Proteomes" id="UP000887565">
    <property type="component" value="Unplaced"/>
</dbReference>
<proteinExistence type="predicted"/>